<proteinExistence type="inferred from homology"/>
<keyword evidence="2" id="KW-0472">Membrane</keyword>
<dbReference type="PANTHER" id="PTHR30203">
    <property type="entry name" value="OUTER MEMBRANE CATION EFFLUX PROTEIN"/>
    <property type="match status" value="1"/>
</dbReference>
<keyword evidence="2" id="KW-1134">Transmembrane beta strand</keyword>
<dbReference type="Proteomes" id="UP000184693">
    <property type="component" value="Unassembled WGS sequence"/>
</dbReference>
<dbReference type="EMBL" id="FSRM01000001">
    <property type="protein sequence ID" value="SIN99067.1"/>
    <property type="molecule type" value="Genomic_DNA"/>
</dbReference>
<keyword evidence="2 3" id="KW-0449">Lipoprotein</keyword>
<dbReference type="NCBIfam" id="TIGR01845">
    <property type="entry name" value="outer_NodT"/>
    <property type="match status" value="1"/>
</dbReference>
<dbReference type="SUPFAM" id="SSF56954">
    <property type="entry name" value="Outer membrane efflux proteins (OEP)"/>
    <property type="match status" value="1"/>
</dbReference>
<reference evidence="3 4" key="1">
    <citation type="submission" date="2016-11" db="EMBL/GenBank/DDBJ databases">
        <authorList>
            <person name="Jaros S."/>
            <person name="Januszkiewicz K."/>
            <person name="Wedrychowicz H."/>
        </authorList>
    </citation>
    <scope>NUCLEOTIDE SEQUENCE [LARGE SCALE GENOMIC DNA]</scope>
    <source>
        <strain evidence="3 4">GAS86</strain>
    </source>
</reference>
<name>A0A1N6FV24_9BURK</name>
<comment type="subcellular location">
    <subcellularLocation>
        <location evidence="2">Cell membrane</location>
        <topology evidence="2">Lipid-anchor</topology>
    </subcellularLocation>
</comment>
<dbReference type="RefSeq" id="WP_074264008.1">
    <property type="nucleotide sequence ID" value="NZ_FSRM01000001.1"/>
</dbReference>
<evidence type="ECO:0000313" key="3">
    <source>
        <dbReference type="EMBL" id="SIN99067.1"/>
    </source>
</evidence>
<keyword evidence="2" id="KW-0732">Signal</keyword>
<dbReference type="AlphaFoldDB" id="A0A1N6FV24"/>
<dbReference type="Gene3D" id="1.20.1600.10">
    <property type="entry name" value="Outer membrane efflux proteins (OEP)"/>
    <property type="match status" value="1"/>
</dbReference>
<feature type="chain" id="PRO_5011819120" evidence="2">
    <location>
        <begin position="26"/>
        <end position="491"/>
    </location>
</feature>
<dbReference type="OrthoDB" id="9770517at2"/>
<evidence type="ECO:0000256" key="1">
    <source>
        <dbReference type="ARBA" id="ARBA00007613"/>
    </source>
</evidence>
<evidence type="ECO:0000313" key="4">
    <source>
        <dbReference type="Proteomes" id="UP000184693"/>
    </source>
</evidence>
<dbReference type="PANTHER" id="PTHR30203:SF21">
    <property type="entry name" value="OUTER MEMBRANE COMPONENT OF MULTIDRUG EFFLUX PUMP-RELATED"/>
    <property type="match status" value="1"/>
</dbReference>
<keyword evidence="2" id="KW-0812">Transmembrane</keyword>
<sequence>MKPLRTLPALPLAPLAALAPLFALALCACTVGPNYSLPKAAVINAPFADAALPDVDGQHVSQQPVPSDWWHLYDDPVLEQLVSDALKSNTDLRVAAANLARSQEALGVAEAQGGFSGGAEAAFARAQESGQQYLIFGKIPVSNEGDLGIRVSYEFDLFGKLRRGVEAANAESEATRAAGDLARITVVAEVVRAYIENCSAADELAIAQQSLALQKQRVDVSRRLRDAGRGNQPDVTSGQTQVESLAADIPRYTARRKIAQYQLAMLLARAPSDLPPAVLACNKVPQIKQALPVGDGAALLKRRPDVREAERQLAASTARIGVATGALYPTVSFGASTGTVGLAEDLVTSQTDYWRFGPLISWTFPTNGARGRVREAEDASTAALAHFDGVVLNALRETETSLATYVADYTRAEALRAALKSATQSAGETHRLYIGGRESFISDLDATRTLTSTRAQVAAAEGQVAVDQANLFLALGGGWEPEAEAEQTPAK</sequence>
<dbReference type="InterPro" id="IPR003423">
    <property type="entry name" value="OMP_efflux"/>
</dbReference>
<accession>A0A1N6FV24</accession>
<feature type="signal peptide" evidence="2">
    <location>
        <begin position="1"/>
        <end position="25"/>
    </location>
</feature>
<dbReference type="GO" id="GO:0015562">
    <property type="term" value="F:efflux transmembrane transporter activity"/>
    <property type="evidence" value="ECO:0007669"/>
    <property type="project" value="InterPro"/>
</dbReference>
<protein>
    <submittedName>
        <fullName evidence="3">Efflux transporter, outer membrane factor (OMF) lipoprotein, NodT family</fullName>
    </submittedName>
</protein>
<organism evidence="3 4">
    <name type="scientific">Paraburkholderia phenazinium</name>
    <dbReference type="NCBI Taxonomy" id="60549"/>
    <lineage>
        <taxon>Bacteria</taxon>
        <taxon>Pseudomonadati</taxon>
        <taxon>Pseudomonadota</taxon>
        <taxon>Betaproteobacteria</taxon>
        <taxon>Burkholderiales</taxon>
        <taxon>Burkholderiaceae</taxon>
        <taxon>Paraburkholderia</taxon>
    </lineage>
</organism>
<dbReference type="InterPro" id="IPR010131">
    <property type="entry name" value="MdtP/NodT-like"/>
</dbReference>
<dbReference type="Pfam" id="PF02321">
    <property type="entry name" value="OEP"/>
    <property type="match status" value="2"/>
</dbReference>
<gene>
    <name evidence="3" type="ORF">SAMN05444168_1885</name>
</gene>
<keyword evidence="2" id="KW-0564">Palmitate</keyword>
<dbReference type="Gene3D" id="2.20.200.10">
    <property type="entry name" value="Outer membrane efflux proteins (OEP)"/>
    <property type="match status" value="1"/>
</dbReference>
<dbReference type="GO" id="GO:0005886">
    <property type="term" value="C:plasma membrane"/>
    <property type="evidence" value="ECO:0007669"/>
    <property type="project" value="UniProtKB-SubCell"/>
</dbReference>
<evidence type="ECO:0000256" key="2">
    <source>
        <dbReference type="RuleBase" id="RU362097"/>
    </source>
</evidence>
<comment type="similarity">
    <text evidence="1 2">Belongs to the outer membrane factor (OMF) (TC 1.B.17) family.</text>
</comment>
<dbReference type="PROSITE" id="PS51257">
    <property type="entry name" value="PROKAR_LIPOPROTEIN"/>
    <property type="match status" value="1"/>
</dbReference>